<evidence type="ECO:0000313" key="2">
    <source>
        <dbReference type="Proteomes" id="UP000266644"/>
    </source>
</evidence>
<dbReference type="Proteomes" id="UP000266644">
    <property type="component" value="Unassembled WGS sequence"/>
</dbReference>
<name>A0A396C6Y8_BACFG</name>
<evidence type="ECO:0000313" key="1">
    <source>
        <dbReference type="EMBL" id="RHH14482.1"/>
    </source>
</evidence>
<sequence length="167" mass="19166">MTEKTQIKFVKSKETDELISFVSRLPKTKKLNGVRENSQFGKKICVLAEHLKGIIQTDVLYDVELKAMYNKNGYIVVSATPALFEAQMETIIVPKAVYKVNIVFGYKHVIFDPKDGKSPSYRSIDAIIELLNERVDLKHKEEVITDFKKRAQLILNQMKVDGYIVKQ</sequence>
<accession>A0A396C6Y8</accession>
<dbReference type="EMBL" id="QRJE01000008">
    <property type="protein sequence ID" value="RHH14482.1"/>
    <property type="molecule type" value="Genomic_DNA"/>
</dbReference>
<comment type="caution">
    <text evidence="1">The sequence shown here is derived from an EMBL/GenBank/DDBJ whole genome shotgun (WGS) entry which is preliminary data.</text>
</comment>
<dbReference type="RefSeq" id="WP_122330130.1">
    <property type="nucleotide sequence ID" value="NZ_JAQDYY010000001.1"/>
</dbReference>
<organism evidence="1 2">
    <name type="scientific">Bacteroides fragilis</name>
    <dbReference type="NCBI Taxonomy" id="817"/>
    <lineage>
        <taxon>Bacteria</taxon>
        <taxon>Pseudomonadati</taxon>
        <taxon>Bacteroidota</taxon>
        <taxon>Bacteroidia</taxon>
        <taxon>Bacteroidales</taxon>
        <taxon>Bacteroidaceae</taxon>
        <taxon>Bacteroides</taxon>
    </lineage>
</organism>
<dbReference type="AlphaFoldDB" id="A0A396C6Y8"/>
<proteinExistence type="predicted"/>
<gene>
    <name evidence="1" type="ORF">DW228_06695</name>
</gene>
<protein>
    <submittedName>
        <fullName evidence="1">Uncharacterized protein</fullName>
    </submittedName>
</protein>
<reference evidence="1 2" key="1">
    <citation type="submission" date="2018-08" db="EMBL/GenBank/DDBJ databases">
        <title>A genome reference for cultivated species of the human gut microbiota.</title>
        <authorList>
            <person name="Zou Y."/>
            <person name="Xue W."/>
            <person name="Luo G."/>
        </authorList>
    </citation>
    <scope>NUCLEOTIDE SEQUENCE [LARGE SCALE GENOMIC DNA]</scope>
    <source>
        <strain evidence="1 2">AM18-6</strain>
    </source>
</reference>